<organism evidence="1 2">
    <name type="scientific">Pelotalea chapellei</name>
    <dbReference type="NCBI Taxonomy" id="44671"/>
    <lineage>
        <taxon>Bacteria</taxon>
        <taxon>Pseudomonadati</taxon>
        <taxon>Thermodesulfobacteriota</taxon>
        <taxon>Desulfuromonadia</taxon>
        <taxon>Geobacterales</taxon>
        <taxon>Geobacteraceae</taxon>
        <taxon>Pelotalea</taxon>
    </lineage>
</organism>
<dbReference type="RefSeq" id="WP_214300159.1">
    <property type="nucleotide sequence ID" value="NZ_JAHDYS010000013.1"/>
</dbReference>
<dbReference type="Proteomes" id="UP000784128">
    <property type="component" value="Unassembled WGS sequence"/>
</dbReference>
<name>A0ABS5UAV8_9BACT</name>
<protein>
    <submittedName>
        <fullName evidence="1">Uncharacterized protein</fullName>
    </submittedName>
</protein>
<dbReference type="EMBL" id="JAHDYS010000013">
    <property type="protein sequence ID" value="MBT1072795.1"/>
    <property type="molecule type" value="Genomic_DNA"/>
</dbReference>
<sequence>MLIHVKYTDNRYDYVKDNMLDSMIESGMVARFRRNSGWVTVGTDPVRKGKREFNALWSDDLRELVA</sequence>
<evidence type="ECO:0000313" key="2">
    <source>
        <dbReference type="Proteomes" id="UP000784128"/>
    </source>
</evidence>
<reference evidence="1 2" key="1">
    <citation type="submission" date="2021-05" db="EMBL/GenBank/DDBJ databases">
        <title>The draft genome of Geobacter chapellei DSM 13688.</title>
        <authorList>
            <person name="Xu Z."/>
            <person name="Masuda Y."/>
            <person name="Itoh H."/>
            <person name="Senoo K."/>
        </authorList>
    </citation>
    <scope>NUCLEOTIDE SEQUENCE [LARGE SCALE GENOMIC DNA]</scope>
    <source>
        <strain evidence="1 2">DSM 13688</strain>
    </source>
</reference>
<comment type="caution">
    <text evidence="1">The sequence shown here is derived from an EMBL/GenBank/DDBJ whole genome shotgun (WGS) entry which is preliminary data.</text>
</comment>
<dbReference type="NCBIfam" id="NF045719">
    <property type="entry name" value="GSU3473_fam"/>
    <property type="match status" value="1"/>
</dbReference>
<proteinExistence type="predicted"/>
<accession>A0ABS5UAV8</accession>
<evidence type="ECO:0000313" key="1">
    <source>
        <dbReference type="EMBL" id="MBT1072795.1"/>
    </source>
</evidence>
<gene>
    <name evidence="1" type="ORF">KJB30_13450</name>
</gene>
<keyword evidence="2" id="KW-1185">Reference proteome</keyword>
<dbReference type="InterPro" id="IPR054686">
    <property type="entry name" value="GSU3473-like"/>
</dbReference>